<protein>
    <recommendedName>
        <fullName evidence="2">Glycosyltransferase</fullName>
    </recommendedName>
</protein>
<sequence>MKCIFITQVRSRAEKAHARLLIDSIRAFGGPMRDCEIWVFATKPANEPCDDLEGLQVKVIPLSVQRKFMDYPFGDKVFTCATAEAMAASDTGSLIWLDPECLVVQPPLLFDLGGEFAAALRPVHVHNVGLLVSEPLDPFWKGIFRTVGIEDIEFAVESFVDRQAIRAYFNSHGLAVRPGNGLFRKWLKSFERLVSDREFQLEACCDNFRRLFLFQAVFSAVVVSDVEREKIRILPETYNYPYNLHEQIPAAWRAAALDDLVCLTYEGRTLAPCRVTDIEIHEPLRSWLETRKGQAFETAH</sequence>
<accession>A0A3P3XHH1</accession>
<gene>
    <name evidence="1" type="ORF">SPIROBIBN47_190002</name>
</gene>
<dbReference type="Gene3D" id="3.90.550.10">
    <property type="entry name" value="Spore Coat Polysaccharide Biosynthesis Protein SpsA, Chain A"/>
    <property type="match status" value="1"/>
</dbReference>
<dbReference type="SUPFAM" id="SSF53448">
    <property type="entry name" value="Nucleotide-diphospho-sugar transferases"/>
    <property type="match status" value="1"/>
</dbReference>
<evidence type="ECO:0000313" key="1">
    <source>
        <dbReference type="EMBL" id="SLM11217.1"/>
    </source>
</evidence>
<dbReference type="EMBL" id="FWDM01000011">
    <property type="protein sequence ID" value="SLM11217.1"/>
    <property type="molecule type" value="Genomic_DNA"/>
</dbReference>
<dbReference type="AlphaFoldDB" id="A0A3P3XHH1"/>
<organism evidence="1">
    <name type="scientific">uncultured spirochete</name>
    <dbReference type="NCBI Taxonomy" id="156406"/>
    <lineage>
        <taxon>Bacteria</taxon>
        <taxon>Pseudomonadati</taxon>
        <taxon>Spirochaetota</taxon>
        <taxon>Spirochaetia</taxon>
        <taxon>Spirochaetales</taxon>
        <taxon>environmental samples</taxon>
    </lineage>
</organism>
<dbReference type="InterPro" id="IPR029044">
    <property type="entry name" value="Nucleotide-diphossugar_trans"/>
</dbReference>
<evidence type="ECO:0008006" key="2">
    <source>
        <dbReference type="Google" id="ProtNLM"/>
    </source>
</evidence>
<proteinExistence type="predicted"/>
<name>A0A3P3XHH1_9SPIR</name>
<reference evidence="1" key="1">
    <citation type="submission" date="2017-02" db="EMBL/GenBank/DDBJ databases">
        <authorList>
            <person name="Regsiter A."/>
            <person name="William W."/>
        </authorList>
    </citation>
    <scope>NUCLEOTIDE SEQUENCE</scope>
    <source>
        <strain evidence="1">Bib</strain>
    </source>
</reference>